<dbReference type="OrthoDB" id="3217549at2759"/>
<gene>
    <name evidence="1" type="ORF">AAE3_LOCUS10087</name>
</gene>
<reference evidence="1 2" key="1">
    <citation type="submission" date="2020-01" db="EMBL/GenBank/DDBJ databases">
        <authorList>
            <person name="Gupta K D."/>
        </authorList>
    </citation>
    <scope>NUCLEOTIDE SEQUENCE [LARGE SCALE GENOMIC DNA]</scope>
</reference>
<dbReference type="Proteomes" id="UP000467700">
    <property type="component" value="Unassembled WGS sequence"/>
</dbReference>
<dbReference type="AlphaFoldDB" id="A0A8S0XXM0"/>
<accession>A0A8S0XXM0</accession>
<evidence type="ECO:0000313" key="1">
    <source>
        <dbReference type="EMBL" id="CAA7267841.1"/>
    </source>
</evidence>
<evidence type="ECO:0000313" key="2">
    <source>
        <dbReference type="Proteomes" id="UP000467700"/>
    </source>
</evidence>
<comment type="caution">
    <text evidence="1">The sequence shown here is derived from an EMBL/GenBank/DDBJ whole genome shotgun (WGS) entry which is preliminary data.</text>
</comment>
<name>A0A8S0XXM0_CYCAE</name>
<proteinExistence type="predicted"/>
<protein>
    <recommendedName>
        <fullName evidence="3">F-box domain-containing protein</fullName>
    </recommendedName>
</protein>
<dbReference type="EMBL" id="CACVBS010000063">
    <property type="protein sequence ID" value="CAA7267841.1"/>
    <property type="molecule type" value="Genomic_DNA"/>
</dbReference>
<organism evidence="1 2">
    <name type="scientific">Cyclocybe aegerita</name>
    <name type="common">Black poplar mushroom</name>
    <name type="synonym">Agrocybe aegerita</name>
    <dbReference type="NCBI Taxonomy" id="1973307"/>
    <lineage>
        <taxon>Eukaryota</taxon>
        <taxon>Fungi</taxon>
        <taxon>Dikarya</taxon>
        <taxon>Basidiomycota</taxon>
        <taxon>Agaricomycotina</taxon>
        <taxon>Agaricomycetes</taxon>
        <taxon>Agaricomycetidae</taxon>
        <taxon>Agaricales</taxon>
        <taxon>Agaricineae</taxon>
        <taxon>Bolbitiaceae</taxon>
        <taxon>Cyclocybe</taxon>
    </lineage>
</organism>
<keyword evidence="2" id="KW-1185">Reference proteome</keyword>
<dbReference type="Gene3D" id="3.80.10.10">
    <property type="entry name" value="Ribonuclease Inhibitor"/>
    <property type="match status" value="1"/>
</dbReference>
<sequence length="465" mass="51996">MPDFHPHIQGLSSQLLGRIFDFYAHNPDGERILNGRETTSFSSCEGGHYANPGILLHVCKSWRTISLDRPSLWSTIIMIQPIASYISRLENWLRLSRTDLLNLQIIQTMPDDETPIEPLREERTVVNTLLEILLRRIERWESITFLLTIGFLPAFAEFPQGKLEQLKSATLDLSTWTTHPEVMNSIFCAIHAAPRLEFMSGFAAFFQSPTGIPDSVPWHQLKGIELDVRVISQEPLTISYVLAVLAKCPQLTSATFKLEYCKKSSPAAQKTTLSMPNLVSLTLDDTSSADVEYVLRSITLPSLHTLNISIDFEAHPSSLPHAVSGIISSSKCIIKYLGLDVQEEQLIKLLALPFIKDVEVLCVGGNKTQVFASLLTRHAQEKASLEVLPNLEYLQLNYSQDRDGTNRVYAPTSALNTMVLSRTSQSPPAPGLKILKFISFRNEPDPSFPFPGLGDVPPELEVRIF</sequence>
<evidence type="ECO:0008006" key="3">
    <source>
        <dbReference type="Google" id="ProtNLM"/>
    </source>
</evidence>
<dbReference type="InterPro" id="IPR032675">
    <property type="entry name" value="LRR_dom_sf"/>
</dbReference>